<feature type="transmembrane region" description="Helical" evidence="1">
    <location>
        <begin position="305"/>
        <end position="325"/>
    </location>
</feature>
<feature type="transmembrane region" description="Helical" evidence="1">
    <location>
        <begin position="274"/>
        <end position="293"/>
    </location>
</feature>
<reference evidence="2 3" key="1">
    <citation type="submission" date="2024-08" db="EMBL/GenBank/DDBJ databases">
        <authorList>
            <person name="Cucini C."/>
            <person name="Frati F."/>
        </authorList>
    </citation>
    <scope>NUCLEOTIDE SEQUENCE [LARGE SCALE GENOMIC DNA]</scope>
</reference>
<keyword evidence="1" id="KW-1133">Transmembrane helix</keyword>
<evidence type="ECO:0000256" key="1">
    <source>
        <dbReference type="SAM" id="Phobius"/>
    </source>
</evidence>
<keyword evidence="1" id="KW-0472">Membrane</keyword>
<proteinExistence type="predicted"/>
<gene>
    <name evidence="2" type="ORF">ODALV1_LOCUS9908</name>
</gene>
<keyword evidence="3" id="KW-1185">Reference proteome</keyword>
<dbReference type="EMBL" id="CAXLJM020000030">
    <property type="protein sequence ID" value="CAL8098353.1"/>
    <property type="molecule type" value="Genomic_DNA"/>
</dbReference>
<organism evidence="2 3">
    <name type="scientific">Orchesella dallaii</name>
    <dbReference type="NCBI Taxonomy" id="48710"/>
    <lineage>
        <taxon>Eukaryota</taxon>
        <taxon>Metazoa</taxon>
        <taxon>Ecdysozoa</taxon>
        <taxon>Arthropoda</taxon>
        <taxon>Hexapoda</taxon>
        <taxon>Collembola</taxon>
        <taxon>Entomobryomorpha</taxon>
        <taxon>Entomobryoidea</taxon>
        <taxon>Orchesellidae</taxon>
        <taxon>Orchesellinae</taxon>
        <taxon>Orchesella</taxon>
    </lineage>
</organism>
<comment type="caution">
    <text evidence="2">The sequence shown here is derived from an EMBL/GenBank/DDBJ whole genome shotgun (WGS) entry which is preliminary data.</text>
</comment>
<sequence>MGFGEAYYNCQLLHQKIFETPYHLDSDTKNIIPNKYLKARWKMKAWSYGAILCILFGTNSAWSLIRSILKIQAGEPVFMEEVIVHGFAVPMVLQTLATMYTMERNPHEDAYMINQIFKAGNTQHKGWPSMKRRPDLPELLSYGIAIAFCSFPLAIGVYPLVRSRDPINVALVDVLPEIPRRLLASLVYSTVIFYCANICASFLQIRLAFTHIFGKITKANLTRCLGTCSTPRIFQRRNFRSTSGTQKDWNFNQSRKCLNQYRLLMAMANRSNHIYIPLMTYVGMVFCIFALYACVTMYDVQKFRIMMPFVCFIAFGMPTFIAFFIKHGSLPLIHSDLTITFWRKKMLKPAERKELKAMVRVGFEMGQFFIITNMMALQIMDVILNHTISLLLA</sequence>
<evidence type="ECO:0008006" key="4">
    <source>
        <dbReference type="Google" id="ProtNLM"/>
    </source>
</evidence>
<protein>
    <recommendedName>
        <fullName evidence="4">Odorant receptor</fullName>
    </recommendedName>
</protein>
<dbReference type="Proteomes" id="UP001642540">
    <property type="component" value="Unassembled WGS sequence"/>
</dbReference>
<feature type="transmembrane region" description="Helical" evidence="1">
    <location>
        <begin position="181"/>
        <end position="203"/>
    </location>
</feature>
<feature type="transmembrane region" description="Helical" evidence="1">
    <location>
        <begin position="45"/>
        <end position="62"/>
    </location>
</feature>
<name>A0ABP1QCL1_9HEXA</name>
<keyword evidence="1" id="KW-0812">Transmembrane</keyword>
<accession>A0ABP1QCL1</accession>
<evidence type="ECO:0000313" key="2">
    <source>
        <dbReference type="EMBL" id="CAL8098353.1"/>
    </source>
</evidence>
<evidence type="ECO:0000313" key="3">
    <source>
        <dbReference type="Proteomes" id="UP001642540"/>
    </source>
</evidence>
<feature type="transmembrane region" description="Helical" evidence="1">
    <location>
        <begin position="139"/>
        <end position="161"/>
    </location>
</feature>